<dbReference type="Proteomes" id="UP000199391">
    <property type="component" value="Unassembled WGS sequence"/>
</dbReference>
<evidence type="ECO:0000313" key="1">
    <source>
        <dbReference type="EMBL" id="SFV00542.1"/>
    </source>
</evidence>
<dbReference type="EMBL" id="FPBO01000019">
    <property type="protein sequence ID" value="SFV00542.1"/>
    <property type="molecule type" value="Genomic_DNA"/>
</dbReference>
<keyword evidence="2" id="KW-1185">Reference proteome</keyword>
<organism evidence="1 2">
    <name type="scientific">Pseudoduganella namucuonensis</name>
    <dbReference type="NCBI Taxonomy" id="1035707"/>
    <lineage>
        <taxon>Bacteria</taxon>
        <taxon>Pseudomonadati</taxon>
        <taxon>Pseudomonadota</taxon>
        <taxon>Betaproteobacteria</taxon>
        <taxon>Burkholderiales</taxon>
        <taxon>Oxalobacteraceae</taxon>
        <taxon>Telluria group</taxon>
        <taxon>Pseudoduganella</taxon>
    </lineage>
</organism>
<protein>
    <submittedName>
        <fullName evidence="1">Uncharacterized protein</fullName>
    </submittedName>
</protein>
<name>A0A1I7KST7_9BURK</name>
<reference evidence="2" key="1">
    <citation type="submission" date="2016-10" db="EMBL/GenBank/DDBJ databases">
        <authorList>
            <person name="Varghese N."/>
            <person name="Submissions S."/>
        </authorList>
    </citation>
    <scope>NUCLEOTIDE SEQUENCE [LARGE SCALE GENOMIC DNA]</scope>
    <source>
        <strain evidence="2">CGMCC 1.11014</strain>
    </source>
</reference>
<dbReference type="Gene3D" id="3.10.20.860">
    <property type="match status" value="1"/>
</dbReference>
<sequence length="51" mass="6005">MRGCVTVHEVRDLPYIYKDQSTIIPANEAEYCRRYGELLDAFQKKVNSLNR</sequence>
<dbReference type="AlphaFoldDB" id="A0A1I7KST7"/>
<proteinExistence type="predicted"/>
<gene>
    <name evidence="1" type="ORF">SAMN05216552_101962</name>
</gene>
<evidence type="ECO:0000313" key="2">
    <source>
        <dbReference type="Proteomes" id="UP000199391"/>
    </source>
</evidence>
<accession>A0A1I7KST7</accession>